<gene>
    <name evidence="1" type="ORF">mPipKuh1_008499</name>
</gene>
<dbReference type="EMBL" id="JACAGB010000015">
    <property type="protein sequence ID" value="KAF6322498.1"/>
    <property type="molecule type" value="Genomic_DNA"/>
</dbReference>
<evidence type="ECO:0000313" key="1">
    <source>
        <dbReference type="EMBL" id="KAF6322498.1"/>
    </source>
</evidence>
<comment type="caution">
    <text evidence="1">The sequence shown here is derived from an EMBL/GenBank/DDBJ whole genome shotgun (WGS) entry which is preliminary data.</text>
</comment>
<name>A0A7J7VBS5_PIPKU</name>
<accession>A0A7J7VBS5</accession>
<sequence>MQADWESSRSSRKICSPLFINQPLILGRRTEITWESRNYKHGKVGTVLSLQVTQHAGWRGGGSQKAGASRCPRPRLQAIGAGGGTERVPPGLDGFSNKIVNLFMISCSWERRMTAFRCQLPCRRKYSSQPG</sequence>
<proteinExistence type="predicted"/>
<evidence type="ECO:0000313" key="2">
    <source>
        <dbReference type="Proteomes" id="UP000558488"/>
    </source>
</evidence>
<dbReference type="AlphaFoldDB" id="A0A7J7VBS5"/>
<dbReference type="Proteomes" id="UP000558488">
    <property type="component" value="Unassembled WGS sequence"/>
</dbReference>
<keyword evidence="2" id="KW-1185">Reference proteome</keyword>
<protein>
    <submittedName>
        <fullName evidence="1">Uncharacterized protein</fullName>
    </submittedName>
</protein>
<organism evidence="1 2">
    <name type="scientific">Pipistrellus kuhlii</name>
    <name type="common">Kuhl's pipistrelle</name>
    <dbReference type="NCBI Taxonomy" id="59472"/>
    <lineage>
        <taxon>Eukaryota</taxon>
        <taxon>Metazoa</taxon>
        <taxon>Chordata</taxon>
        <taxon>Craniata</taxon>
        <taxon>Vertebrata</taxon>
        <taxon>Euteleostomi</taxon>
        <taxon>Mammalia</taxon>
        <taxon>Eutheria</taxon>
        <taxon>Laurasiatheria</taxon>
        <taxon>Chiroptera</taxon>
        <taxon>Yangochiroptera</taxon>
        <taxon>Vespertilionidae</taxon>
        <taxon>Pipistrellus</taxon>
    </lineage>
</organism>
<reference evidence="1 2" key="1">
    <citation type="journal article" date="2020" name="Nature">
        <title>Six reference-quality genomes reveal evolution of bat adaptations.</title>
        <authorList>
            <person name="Jebb D."/>
            <person name="Huang Z."/>
            <person name="Pippel M."/>
            <person name="Hughes G.M."/>
            <person name="Lavrichenko K."/>
            <person name="Devanna P."/>
            <person name="Winkler S."/>
            <person name="Jermiin L.S."/>
            <person name="Skirmuntt E.C."/>
            <person name="Katzourakis A."/>
            <person name="Burkitt-Gray L."/>
            <person name="Ray D.A."/>
            <person name="Sullivan K.A.M."/>
            <person name="Roscito J.G."/>
            <person name="Kirilenko B.M."/>
            <person name="Davalos L.M."/>
            <person name="Corthals A.P."/>
            <person name="Power M.L."/>
            <person name="Jones G."/>
            <person name="Ransome R.D."/>
            <person name="Dechmann D.K.N."/>
            <person name="Locatelli A.G."/>
            <person name="Puechmaille S.J."/>
            <person name="Fedrigo O."/>
            <person name="Jarvis E.D."/>
            <person name="Hiller M."/>
            <person name="Vernes S.C."/>
            <person name="Myers E.W."/>
            <person name="Teeling E.C."/>
        </authorList>
    </citation>
    <scope>NUCLEOTIDE SEQUENCE [LARGE SCALE GENOMIC DNA]</scope>
    <source>
        <strain evidence="1">MPipKuh1</strain>
        <tissue evidence="1">Flight muscle</tissue>
    </source>
</reference>